<proteinExistence type="predicted"/>
<keyword evidence="2" id="KW-1185">Reference proteome</keyword>
<gene>
    <name evidence="1" type="ORF">LTR37_019821</name>
</gene>
<evidence type="ECO:0000313" key="2">
    <source>
        <dbReference type="Proteomes" id="UP001281147"/>
    </source>
</evidence>
<dbReference type="Proteomes" id="UP001281147">
    <property type="component" value="Unassembled WGS sequence"/>
</dbReference>
<dbReference type="EMBL" id="JAUTXU010000320">
    <property type="protein sequence ID" value="KAK3686433.1"/>
    <property type="molecule type" value="Genomic_DNA"/>
</dbReference>
<name>A0ACC3MEK3_9PEZI</name>
<evidence type="ECO:0000313" key="1">
    <source>
        <dbReference type="EMBL" id="KAK3686433.1"/>
    </source>
</evidence>
<reference evidence="1" key="1">
    <citation type="submission" date="2023-07" db="EMBL/GenBank/DDBJ databases">
        <title>Black Yeasts Isolated from many extreme environments.</title>
        <authorList>
            <person name="Coleine C."/>
            <person name="Stajich J.E."/>
            <person name="Selbmann L."/>
        </authorList>
    </citation>
    <scope>NUCLEOTIDE SEQUENCE</scope>
    <source>
        <strain evidence="1">CCFEE 5714</strain>
    </source>
</reference>
<organism evidence="1 2">
    <name type="scientific">Vermiconidia calcicola</name>
    <dbReference type="NCBI Taxonomy" id="1690605"/>
    <lineage>
        <taxon>Eukaryota</taxon>
        <taxon>Fungi</taxon>
        <taxon>Dikarya</taxon>
        <taxon>Ascomycota</taxon>
        <taxon>Pezizomycotina</taxon>
        <taxon>Dothideomycetes</taxon>
        <taxon>Dothideomycetidae</taxon>
        <taxon>Mycosphaerellales</taxon>
        <taxon>Extremaceae</taxon>
        <taxon>Vermiconidia</taxon>
    </lineage>
</organism>
<accession>A0ACC3MEK3</accession>
<sequence>MSPVVQWKRLVRYIADDGIVRLGEPKVGTDSFDILKLAREGNLTVEILEGSSVLSAKPTGREEKVESLLAPLAVKEVPFVRCIGLNYKTHILETDRPLPTCPTIFSKPATVIAGPTEDVPIPRIAQGQCDYEGELTILIGKDAKNVPEEDALDYVAAYTVGNDVSARDWQREAEKAGPIPQWTFSKSFDKYAPLGPCLVSTAVLGAADSLALTTHVNGELRQSGNTSDLCFGVKKLIAFCSQGQTLQAGSLIMTGTPGGVGLFMKPPRFLKQDDEVTVEIEGIGRISNTIDFE</sequence>
<comment type="caution">
    <text evidence="1">The sequence shown here is derived from an EMBL/GenBank/DDBJ whole genome shotgun (WGS) entry which is preliminary data.</text>
</comment>
<protein>
    <submittedName>
        <fullName evidence="1">Uncharacterized protein</fullName>
    </submittedName>
</protein>